<dbReference type="Proteomes" id="UP000271700">
    <property type="component" value="Unassembled WGS sequence"/>
</dbReference>
<keyword evidence="1" id="KW-0732">Signal</keyword>
<comment type="caution">
    <text evidence="2">The sequence shown here is derived from an EMBL/GenBank/DDBJ whole genome shotgun (WGS) entry which is preliminary data.</text>
</comment>
<dbReference type="EMBL" id="RCCT01000001">
    <property type="protein sequence ID" value="RLK10133.1"/>
    <property type="molecule type" value="Genomic_DNA"/>
</dbReference>
<organism evidence="2 3">
    <name type="scientific">Ruegeria conchae</name>
    <dbReference type="NCBI Taxonomy" id="981384"/>
    <lineage>
        <taxon>Bacteria</taxon>
        <taxon>Pseudomonadati</taxon>
        <taxon>Pseudomonadota</taxon>
        <taxon>Alphaproteobacteria</taxon>
        <taxon>Rhodobacterales</taxon>
        <taxon>Roseobacteraceae</taxon>
        <taxon>Ruegeria</taxon>
    </lineage>
</organism>
<name>A0A497ZUH4_9RHOB</name>
<reference evidence="2 3" key="1">
    <citation type="submission" date="2018-10" db="EMBL/GenBank/DDBJ databases">
        <title>Genomic Encyclopedia of Archaeal and Bacterial Type Strains, Phase II (KMG-II): from individual species to whole genera.</title>
        <authorList>
            <person name="Goeker M."/>
        </authorList>
    </citation>
    <scope>NUCLEOTIDE SEQUENCE [LARGE SCALE GENOMIC DNA]</scope>
    <source>
        <strain evidence="2 3">DSM 29317</strain>
    </source>
</reference>
<evidence type="ECO:0000313" key="3">
    <source>
        <dbReference type="Proteomes" id="UP000271700"/>
    </source>
</evidence>
<keyword evidence="3" id="KW-1185">Reference proteome</keyword>
<gene>
    <name evidence="2" type="ORF">CLV75_0098</name>
</gene>
<dbReference type="STRING" id="981384.GCA_000192475_02769"/>
<dbReference type="RefSeq" id="WP_010439076.1">
    <property type="nucleotide sequence ID" value="NZ_AEYW01000006.1"/>
</dbReference>
<evidence type="ECO:0000313" key="2">
    <source>
        <dbReference type="EMBL" id="RLK10133.1"/>
    </source>
</evidence>
<protein>
    <submittedName>
        <fullName evidence="2">Uncharacterized protein</fullName>
    </submittedName>
</protein>
<evidence type="ECO:0000256" key="1">
    <source>
        <dbReference type="SAM" id="SignalP"/>
    </source>
</evidence>
<feature type="chain" id="PRO_5019736916" evidence="1">
    <location>
        <begin position="22"/>
        <end position="264"/>
    </location>
</feature>
<dbReference type="AlphaFoldDB" id="A0A497ZUH4"/>
<proteinExistence type="predicted"/>
<accession>A0A497ZUH4</accession>
<sequence>MRKFKFNIAAGSILLAFATAASSELSKPACDFIELYESIEGEGSFSDLVTHMPHDVEYCHLADGCDNGLKKRTSPIQITIEDGGSEETRKLFNVNLAYTVNIVSHLSGLKFYLDEYPDTVTGFIHVILVGDSEEIDQTTLVPEFFAKFLKSEKLTCLATNFDWHNADIEYSEVWIKTSISPKKFANCVKEEIFNASGVPGDPLGLDSLYSEDTFSSETFGPPIFQNFDARPLIAMQLIYLDEMVNGQSRAQTEETVKRVIDEFC</sequence>
<feature type="signal peptide" evidence="1">
    <location>
        <begin position="1"/>
        <end position="21"/>
    </location>
</feature>